<proteinExistence type="predicted"/>
<feature type="compositionally biased region" description="Low complexity" evidence="1">
    <location>
        <begin position="47"/>
        <end position="64"/>
    </location>
</feature>
<feature type="region of interest" description="Disordered" evidence="1">
    <location>
        <begin position="30"/>
        <end position="64"/>
    </location>
</feature>
<dbReference type="Proteomes" id="UP000034400">
    <property type="component" value="Unassembled WGS sequence"/>
</dbReference>
<evidence type="ECO:0000313" key="2">
    <source>
        <dbReference type="EMBL" id="KKL36545.1"/>
    </source>
</evidence>
<comment type="caution">
    <text evidence="2">The sequence shown here is derived from an EMBL/GenBank/DDBJ whole genome shotgun (WGS) entry which is preliminary data.</text>
</comment>
<reference evidence="2 3" key="1">
    <citation type="submission" date="2015-03" db="EMBL/GenBank/DDBJ databases">
        <title>Draft genome sequences of the Burkholderia contaminans strains LMG 23361 and FFH2055 and Burkholderia cenocepacia K56-2.</title>
        <authorList>
            <person name="Bloodworth R.A."/>
            <person name="Selin C."/>
            <person name="Lopez De Volder M.A."/>
            <person name="Degrossi J."/>
            <person name="Drevinek P."/>
            <person name="Galanternik L."/>
            <person name="Cardona S.T."/>
        </authorList>
    </citation>
    <scope>NUCLEOTIDE SEQUENCE [LARGE SCALE GENOMIC DNA]</scope>
    <source>
        <strain evidence="2 3">LMG 23361</strain>
    </source>
</reference>
<dbReference type="AlphaFoldDB" id="A0ABD4AQW8"/>
<organism evidence="2 3">
    <name type="scientific">Burkholderia contaminans LMG 23361</name>
    <dbReference type="NCBI Taxonomy" id="1334628"/>
    <lineage>
        <taxon>Bacteria</taxon>
        <taxon>Pseudomonadati</taxon>
        <taxon>Pseudomonadota</taxon>
        <taxon>Betaproteobacteria</taxon>
        <taxon>Burkholderiales</taxon>
        <taxon>Burkholderiaceae</taxon>
        <taxon>Burkholderia</taxon>
        <taxon>Burkholderia cepacia complex</taxon>
    </lineage>
</organism>
<evidence type="ECO:0000313" key="3">
    <source>
        <dbReference type="Proteomes" id="UP000034400"/>
    </source>
</evidence>
<feature type="compositionally biased region" description="Polar residues" evidence="1">
    <location>
        <begin position="33"/>
        <end position="46"/>
    </location>
</feature>
<sequence>MSKKPSFPRAWIVRSNPPKWPWRQRAATRLIHSASQPNRSQTKSNGTSTSTTMAPSMTCSGHAD</sequence>
<dbReference type="EMBL" id="LASD01000010">
    <property type="protein sequence ID" value="KKL36545.1"/>
    <property type="molecule type" value="Genomic_DNA"/>
</dbReference>
<name>A0ABD4AQW8_9BURK</name>
<evidence type="ECO:0000256" key="1">
    <source>
        <dbReference type="SAM" id="MobiDB-lite"/>
    </source>
</evidence>
<gene>
    <name evidence="2" type="ORF">WR31_25580</name>
</gene>
<accession>A0ABD4AQW8</accession>
<protein>
    <submittedName>
        <fullName evidence="2">Uncharacterized protein</fullName>
    </submittedName>
</protein>